<protein>
    <submittedName>
        <fullName evidence="14">Unannotated protein</fullName>
    </submittedName>
</protein>
<proteinExistence type="inferred from homology"/>
<gene>
    <name evidence="14" type="ORF">UFOPK3789_01439</name>
</gene>
<evidence type="ECO:0000256" key="10">
    <source>
        <dbReference type="SAM" id="MobiDB-lite"/>
    </source>
</evidence>
<dbReference type="Pfam" id="PF03033">
    <property type="entry name" value="Glyco_transf_28"/>
    <property type="match status" value="1"/>
</dbReference>
<evidence type="ECO:0000256" key="3">
    <source>
        <dbReference type="ARBA" id="ARBA00022676"/>
    </source>
</evidence>
<dbReference type="Pfam" id="PF04101">
    <property type="entry name" value="Glyco_tran_28_C"/>
    <property type="match status" value="1"/>
</dbReference>
<feature type="domain" description="Glycosyltransferase family 28 N-terminal" evidence="12">
    <location>
        <begin position="36"/>
        <end position="179"/>
    </location>
</feature>
<dbReference type="GO" id="GO:0005975">
    <property type="term" value="P:carbohydrate metabolic process"/>
    <property type="evidence" value="ECO:0007669"/>
    <property type="project" value="InterPro"/>
</dbReference>
<dbReference type="InterPro" id="IPR006009">
    <property type="entry name" value="GlcNAc_MurG"/>
</dbReference>
<evidence type="ECO:0000256" key="7">
    <source>
        <dbReference type="ARBA" id="ARBA00023136"/>
    </source>
</evidence>
<evidence type="ECO:0000256" key="9">
    <source>
        <dbReference type="ARBA" id="ARBA00023316"/>
    </source>
</evidence>
<evidence type="ECO:0000256" key="11">
    <source>
        <dbReference type="SAM" id="Phobius"/>
    </source>
</evidence>
<dbReference type="HAMAP" id="MF_00033">
    <property type="entry name" value="MurG"/>
    <property type="match status" value="1"/>
</dbReference>
<dbReference type="SUPFAM" id="SSF53756">
    <property type="entry name" value="UDP-Glycosyltransferase/glycogen phosphorylase"/>
    <property type="match status" value="1"/>
</dbReference>
<keyword evidence="6" id="KW-0573">Peptidoglycan synthesis</keyword>
<dbReference type="PANTHER" id="PTHR21015:SF22">
    <property type="entry name" value="GLYCOSYLTRANSFERASE"/>
    <property type="match status" value="1"/>
</dbReference>
<dbReference type="GO" id="GO:0071555">
    <property type="term" value="P:cell wall organization"/>
    <property type="evidence" value="ECO:0007669"/>
    <property type="project" value="UniProtKB-KW"/>
</dbReference>
<keyword evidence="8" id="KW-0131">Cell cycle</keyword>
<feature type="region of interest" description="Disordered" evidence="10">
    <location>
        <begin position="1"/>
        <end position="29"/>
    </location>
</feature>
<dbReference type="GO" id="GO:0009252">
    <property type="term" value="P:peptidoglycan biosynthetic process"/>
    <property type="evidence" value="ECO:0007669"/>
    <property type="project" value="UniProtKB-KW"/>
</dbReference>
<keyword evidence="7 11" id="KW-0472">Membrane</keyword>
<organism evidence="14">
    <name type="scientific">freshwater metagenome</name>
    <dbReference type="NCBI Taxonomy" id="449393"/>
    <lineage>
        <taxon>unclassified sequences</taxon>
        <taxon>metagenomes</taxon>
        <taxon>ecological metagenomes</taxon>
    </lineage>
</organism>
<sequence length="397" mass="41669">MKKIANSARSDTGESGSVRDSDPLQDSEPRSNRLRVVIAGGGTGGHVYPALALADALIDRGVSGERIRLIGARRGIEARLFPETPFTFTLLSLRGLDRSKNLISVWQNMVAVASLILGVFRVAWMLLLNRPDCVVGVGGYASAPCVVAARILGIPVVVHEQNASPGLVNRLAVRLGARAAISLPGTPLKGCVLTGNPVRSAISEITRTPNQLRPLIGIVGGSLGAGRLNDAALGLASRWGMRTDVSVRHVTGPRFLESCKSAYKAQRSPNDVLDYQIVGYEEEIETLYSRVSLLVCRAGALTVAEICAAGVPSILIPWPGAAGDHQSRNAEALVSAGGAVLLLDADCDEAKLGSLLAPLLADGERLERMSAAALTLSLPNAARDLAILVEEVSNAST</sequence>
<evidence type="ECO:0000256" key="1">
    <source>
        <dbReference type="ARBA" id="ARBA00022475"/>
    </source>
</evidence>
<keyword evidence="3" id="KW-0328">Glycosyltransferase</keyword>
<reference evidence="14" key="1">
    <citation type="submission" date="2020-05" db="EMBL/GenBank/DDBJ databases">
        <authorList>
            <person name="Chiriac C."/>
            <person name="Salcher M."/>
            <person name="Ghai R."/>
            <person name="Kavagutti S V."/>
        </authorList>
    </citation>
    <scope>NUCLEOTIDE SEQUENCE</scope>
</reference>
<feature type="transmembrane region" description="Helical" evidence="11">
    <location>
        <begin position="105"/>
        <end position="127"/>
    </location>
</feature>
<evidence type="ECO:0000259" key="13">
    <source>
        <dbReference type="Pfam" id="PF04101"/>
    </source>
</evidence>
<dbReference type="CDD" id="cd03785">
    <property type="entry name" value="GT28_MurG"/>
    <property type="match status" value="1"/>
</dbReference>
<evidence type="ECO:0000256" key="5">
    <source>
        <dbReference type="ARBA" id="ARBA00022960"/>
    </source>
</evidence>
<feature type="domain" description="Glycosyl transferase family 28 C-terminal" evidence="13">
    <location>
        <begin position="216"/>
        <end position="382"/>
    </location>
</feature>
<evidence type="ECO:0000313" key="14">
    <source>
        <dbReference type="EMBL" id="CAB4963489.1"/>
    </source>
</evidence>
<keyword evidence="5" id="KW-0133">Cell shape</keyword>
<dbReference type="AlphaFoldDB" id="A0A6J7LBL0"/>
<evidence type="ECO:0000256" key="8">
    <source>
        <dbReference type="ARBA" id="ARBA00023306"/>
    </source>
</evidence>
<evidence type="ECO:0000256" key="6">
    <source>
        <dbReference type="ARBA" id="ARBA00022984"/>
    </source>
</evidence>
<feature type="compositionally biased region" description="Basic and acidic residues" evidence="10">
    <location>
        <begin position="17"/>
        <end position="29"/>
    </location>
</feature>
<keyword evidence="2" id="KW-0132">Cell division</keyword>
<name>A0A6J7LBL0_9ZZZZ</name>
<dbReference type="InterPro" id="IPR007235">
    <property type="entry name" value="Glyco_trans_28_C"/>
</dbReference>
<keyword evidence="9" id="KW-0961">Cell wall biogenesis/degradation</keyword>
<dbReference type="GO" id="GO:0051301">
    <property type="term" value="P:cell division"/>
    <property type="evidence" value="ECO:0007669"/>
    <property type="project" value="UniProtKB-KW"/>
</dbReference>
<keyword evidence="1" id="KW-1003">Cell membrane</keyword>
<keyword evidence="11" id="KW-0812">Transmembrane</keyword>
<evidence type="ECO:0000259" key="12">
    <source>
        <dbReference type="Pfam" id="PF03033"/>
    </source>
</evidence>
<dbReference type="Gene3D" id="3.40.50.2000">
    <property type="entry name" value="Glycogen Phosphorylase B"/>
    <property type="match status" value="2"/>
</dbReference>
<evidence type="ECO:0000256" key="2">
    <source>
        <dbReference type="ARBA" id="ARBA00022618"/>
    </source>
</evidence>
<dbReference type="GO" id="GO:0008360">
    <property type="term" value="P:regulation of cell shape"/>
    <property type="evidence" value="ECO:0007669"/>
    <property type="project" value="UniProtKB-KW"/>
</dbReference>
<keyword evidence="11" id="KW-1133">Transmembrane helix</keyword>
<dbReference type="EMBL" id="CAFBNL010000144">
    <property type="protein sequence ID" value="CAB4963489.1"/>
    <property type="molecule type" value="Genomic_DNA"/>
</dbReference>
<evidence type="ECO:0000256" key="4">
    <source>
        <dbReference type="ARBA" id="ARBA00022679"/>
    </source>
</evidence>
<dbReference type="InterPro" id="IPR004276">
    <property type="entry name" value="GlycoTrans_28_N"/>
</dbReference>
<dbReference type="PANTHER" id="PTHR21015">
    <property type="entry name" value="UDP-N-ACETYLGLUCOSAMINE--N-ACETYLMURAMYL-(PENTAPEPTIDE) PYROPHOSPHORYL-UNDECAPRENOL N-ACETYLGLUCOSAMINE TRANSFERASE 1"/>
    <property type="match status" value="1"/>
</dbReference>
<keyword evidence="4" id="KW-0808">Transferase</keyword>
<accession>A0A6J7LBL0</accession>
<dbReference type="GO" id="GO:0050511">
    <property type="term" value="F:undecaprenyldiphospho-muramoylpentapeptide beta-N-acetylglucosaminyltransferase activity"/>
    <property type="evidence" value="ECO:0007669"/>
    <property type="project" value="InterPro"/>
</dbReference>